<dbReference type="GeneID" id="79188287"/>
<name>A0A0D6Q9C8_KOMXY</name>
<sequence>MVDIKTRIETANARTIEIMRTGTAQLVDVGPALEIVPGMQKNIILHSGPAIPWREMCGPHRNGVTGAALWEGLAQSPEEAWRKLDSGEIRVAPCHDYLCVGAGGGIISASTPVMAVENTTFGNRAYSCISEGGGLRLLKWGYYDDAILKNLSWQAEVFAPVFRQALRASGPIDIKAIISRAVEMGDECHNRSIAATLLFLRELYPSLLTLDMPGEDVRTSLKFLVDSEHFLLHAIMAAAKAVLVPAERIPYSTIVTAMARNGVDFGIKVSALGDTWFTAPAQMVKGLYFRAEWDDDCAAPDLGDSAITETVGLGGFIQPCAPTVTQFVQGNIHSAIANTRKMQEICASTNPDVRIPVMDFTPGPIGIDIRKVVRTGITPLLDTAITHKEGGLIGAGEVHAPLECFEKALRAFGQQLEGMSA</sequence>
<comment type="caution">
    <text evidence="1">The sequence shown here is derived from an EMBL/GenBank/DDBJ whole genome shotgun (WGS) entry which is preliminary data.</text>
</comment>
<dbReference type="Pfam" id="PF06545">
    <property type="entry name" value="AllG"/>
    <property type="match status" value="1"/>
</dbReference>
<protein>
    <recommendedName>
        <fullName evidence="3">DUF1116 domain-containing protein</fullName>
    </recommendedName>
</protein>
<proteinExistence type="predicted"/>
<reference evidence="1 2" key="1">
    <citation type="submission" date="2012-11" db="EMBL/GenBank/DDBJ databases">
        <title>Whole genome sequence of Gluconacetobacter xylinus NBRC 13693.</title>
        <authorList>
            <person name="Azuma Y."/>
            <person name="Higashiura N."/>
            <person name="Hirakawa H."/>
            <person name="Matsushita K."/>
        </authorList>
    </citation>
    <scope>NUCLEOTIDE SEQUENCE [LARGE SCALE GENOMIC DNA]</scope>
    <source>
        <strain evidence="1 2">NBRC 13693</strain>
    </source>
</reference>
<gene>
    <name evidence="1" type="ORF">Gxy13693_038_010</name>
</gene>
<dbReference type="EMBL" id="BANJ01000038">
    <property type="protein sequence ID" value="GAO00040.1"/>
    <property type="molecule type" value="Genomic_DNA"/>
</dbReference>
<dbReference type="RefSeq" id="WP_010515430.1">
    <property type="nucleotide sequence ID" value="NZ_BANJ01000038.1"/>
</dbReference>
<evidence type="ECO:0000313" key="1">
    <source>
        <dbReference type="EMBL" id="GAO00040.1"/>
    </source>
</evidence>
<dbReference type="Proteomes" id="UP000032683">
    <property type="component" value="Unassembled WGS sequence"/>
</dbReference>
<dbReference type="Gene3D" id="1.10.10.660">
    <property type="entry name" value="conserved protein of unknown function from Enterococcus faecalis V583"/>
    <property type="match status" value="1"/>
</dbReference>
<dbReference type="Gene3D" id="3.90.1710.10">
    <property type="entry name" value="Enterococcus faecalis V583 domain"/>
    <property type="match status" value="1"/>
</dbReference>
<organism evidence="1 2">
    <name type="scientific">Komagataeibacter xylinus NBRC 13693</name>
    <dbReference type="NCBI Taxonomy" id="1234668"/>
    <lineage>
        <taxon>Bacteria</taxon>
        <taxon>Pseudomonadati</taxon>
        <taxon>Pseudomonadota</taxon>
        <taxon>Alphaproteobacteria</taxon>
        <taxon>Acetobacterales</taxon>
        <taxon>Acetobacteraceae</taxon>
        <taxon>Komagataeibacter</taxon>
    </lineage>
</organism>
<evidence type="ECO:0000313" key="2">
    <source>
        <dbReference type="Proteomes" id="UP000032683"/>
    </source>
</evidence>
<dbReference type="InterPro" id="IPR024033">
    <property type="entry name" value="OXTCase_su_AllG_h-dom"/>
</dbReference>
<dbReference type="AlphaFoldDB" id="A0A0D6Q9C8"/>
<dbReference type="InterPro" id="IPR009499">
    <property type="entry name" value="AllG-like"/>
</dbReference>
<accession>A0A0D6Q9C8</accession>
<dbReference type="Gene3D" id="3.90.1700.10">
    <property type="entry name" value="v583 domain like"/>
    <property type="match status" value="1"/>
</dbReference>
<evidence type="ECO:0008006" key="3">
    <source>
        <dbReference type="Google" id="ProtNLM"/>
    </source>
</evidence>